<evidence type="ECO:0008006" key="7">
    <source>
        <dbReference type="Google" id="ProtNLM"/>
    </source>
</evidence>
<evidence type="ECO:0000259" key="4">
    <source>
        <dbReference type="Pfam" id="PF07993"/>
    </source>
</evidence>
<sequence length="1098" mass="120502">MTANNATPSRPLIVPPTDGTVTLPETLDFHNEHQPHRTMFTFKADGAAAATNISFFEFRRAADRVAHFIRPERRGAEGEVVAVVALSDTLLYQAVSVGLTRAGIVPYLMSPRNTAAAIIKMLKETSCHKLITTQETLKALISEIKLGLEGGAETDSYTLEILEMPLLSTIFPRMGVEAIDDPFEEYPKAPTRPSLSQTLVYLHSSGSTGLPKSIKQSFRMICNWASLPGLREVKDRTVGGMALPAFHTLGFASQVLRSTYGLCNIALYPPTADATSKLPVMPTPDNIIEHARRTGCEDLVGIPALFQVWVQQKETVDYLASLKLVAYSGGPLPSEIGQHLVDAGVKLVSIYGGTEFGAPAYATRQPPRTSESDHPWEYMTFDENINVHFEPQGDGTYELQFMRHETKHDLPVENMGNGVRGYATSDLWIPHPSAPGFWKLMGRKDDVIIHSSGEKTVPGPMENIIAQSQYVIGVVMFGREHDQPGVLIELERTYAIDPRNEADVVKARNVLWPLIEQANKVAPAFSKLYKEFILFSDPRKPLPRAGKGTVMRKAALADYHDEIEALYATVSATAGTEHVTPPVSWIEAHISDWLLTQLRDIYPDLTFTADDDLFDQGLDSLSATVLRRRIFSALKADSSTASAAENINQNTVYAHPTVHGLSIFIASSVKSPNGNTLANDLAIPIENMIKKHSQGLEDEIRGNKPLPGAHSILLTGSTGNLGSHILESLLRNPAVEKIYALNRPSSQGALARHEERFEDRRFDTKLLHQEKLRFLEGDASDLRLGLSDDVYEEIMNDVTIIIHNAWRLNFNLSLPSFESNIRGTRRLIDLGRASPYGSHVRFVFTSSVSQAFSWDTTEGAYPEEVLSDARYSVGMGYGESKYVCERILSVCGLRATSLRIGQITGGMPSGAWATTDWVPMMVKSSIALGALPSQAGTASWIPMDGVAQALLDIALATSHYSYQALNIVHPRPTTFDMMIANINEALLSEGIINAPLDIIPQTQWSQLLESRALNASSSDMEHIPAIKLLEFFRSAAQADAAIRAGTLSGIESGGLTRFSTLKAEAASQTMKNLKPINAQHAHSWINYWRAAGLLSKLG</sequence>
<dbReference type="Proteomes" id="UP000567179">
    <property type="component" value="Unassembled WGS sequence"/>
</dbReference>
<proteinExistence type="predicted"/>
<dbReference type="InterPro" id="IPR042099">
    <property type="entry name" value="ANL_N_sf"/>
</dbReference>
<accession>A0A8H5F4A1</accession>
<feature type="domain" description="Thioester reductase (TE)" evidence="4">
    <location>
        <begin position="714"/>
        <end position="949"/>
    </location>
</feature>
<evidence type="ECO:0000256" key="2">
    <source>
        <dbReference type="ARBA" id="ARBA00022553"/>
    </source>
</evidence>
<dbReference type="Gene3D" id="1.10.1200.10">
    <property type="entry name" value="ACP-like"/>
    <property type="match status" value="1"/>
</dbReference>
<gene>
    <name evidence="5" type="ORF">D9619_013510</name>
</gene>
<dbReference type="InterPro" id="IPR036291">
    <property type="entry name" value="NAD(P)-bd_dom_sf"/>
</dbReference>
<evidence type="ECO:0000313" key="6">
    <source>
        <dbReference type="Proteomes" id="UP000567179"/>
    </source>
</evidence>
<feature type="domain" description="AMP-dependent synthetase/ligase" evidence="3">
    <location>
        <begin position="31"/>
        <end position="365"/>
    </location>
</feature>
<evidence type="ECO:0000256" key="1">
    <source>
        <dbReference type="ARBA" id="ARBA00022450"/>
    </source>
</evidence>
<organism evidence="5 6">
    <name type="scientific">Psilocybe cf. subviscida</name>
    <dbReference type="NCBI Taxonomy" id="2480587"/>
    <lineage>
        <taxon>Eukaryota</taxon>
        <taxon>Fungi</taxon>
        <taxon>Dikarya</taxon>
        <taxon>Basidiomycota</taxon>
        <taxon>Agaricomycotina</taxon>
        <taxon>Agaricomycetes</taxon>
        <taxon>Agaricomycetidae</taxon>
        <taxon>Agaricales</taxon>
        <taxon>Agaricineae</taxon>
        <taxon>Strophariaceae</taxon>
        <taxon>Psilocybe</taxon>
    </lineage>
</organism>
<reference evidence="5 6" key="1">
    <citation type="journal article" date="2020" name="ISME J.">
        <title>Uncovering the hidden diversity of litter-decomposition mechanisms in mushroom-forming fungi.</title>
        <authorList>
            <person name="Floudas D."/>
            <person name="Bentzer J."/>
            <person name="Ahren D."/>
            <person name="Johansson T."/>
            <person name="Persson P."/>
            <person name="Tunlid A."/>
        </authorList>
    </citation>
    <scope>NUCLEOTIDE SEQUENCE [LARGE SCALE GENOMIC DNA]</scope>
    <source>
        <strain evidence="5 6">CBS 101986</strain>
    </source>
</reference>
<dbReference type="Pfam" id="PF00501">
    <property type="entry name" value="AMP-binding"/>
    <property type="match status" value="1"/>
</dbReference>
<comment type="caution">
    <text evidence="5">The sequence shown here is derived from an EMBL/GenBank/DDBJ whole genome shotgun (WGS) entry which is preliminary data.</text>
</comment>
<dbReference type="Pfam" id="PF07993">
    <property type="entry name" value="NAD_binding_4"/>
    <property type="match status" value="1"/>
</dbReference>
<dbReference type="Gene3D" id="3.40.50.12780">
    <property type="entry name" value="N-terminal domain of ligase-like"/>
    <property type="match status" value="1"/>
</dbReference>
<dbReference type="SUPFAM" id="SSF51735">
    <property type="entry name" value="NAD(P)-binding Rossmann-fold domains"/>
    <property type="match status" value="1"/>
</dbReference>
<dbReference type="InterPro" id="IPR051414">
    <property type="entry name" value="Adenylate-forming_Reductase"/>
</dbReference>
<dbReference type="Pfam" id="PF23562">
    <property type="entry name" value="AMP-binding_C_3"/>
    <property type="match status" value="1"/>
</dbReference>
<dbReference type="OrthoDB" id="429813at2759"/>
<dbReference type="InterPro" id="IPR013120">
    <property type="entry name" value="FAR_NAD-bd"/>
</dbReference>
<dbReference type="InterPro" id="IPR020845">
    <property type="entry name" value="AMP-binding_CS"/>
</dbReference>
<protein>
    <recommendedName>
        <fullName evidence="7">Carrier domain-containing protein</fullName>
    </recommendedName>
</protein>
<dbReference type="InterPro" id="IPR036736">
    <property type="entry name" value="ACP-like_sf"/>
</dbReference>
<dbReference type="AlphaFoldDB" id="A0A8H5F4A1"/>
<dbReference type="PROSITE" id="PS00455">
    <property type="entry name" value="AMP_BINDING"/>
    <property type="match status" value="1"/>
</dbReference>
<dbReference type="SUPFAM" id="SSF47336">
    <property type="entry name" value="ACP-like"/>
    <property type="match status" value="1"/>
</dbReference>
<dbReference type="SUPFAM" id="SSF56801">
    <property type="entry name" value="Acetyl-CoA synthetase-like"/>
    <property type="match status" value="1"/>
</dbReference>
<keyword evidence="2" id="KW-0597">Phosphoprotein</keyword>
<dbReference type="EMBL" id="JAACJJ010000019">
    <property type="protein sequence ID" value="KAF5323290.1"/>
    <property type="molecule type" value="Genomic_DNA"/>
</dbReference>
<keyword evidence="1" id="KW-0596">Phosphopantetheine</keyword>
<evidence type="ECO:0000259" key="3">
    <source>
        <dbReference type="Pfam" id="PF00501"/>
    </source>
</evidence>
<dbReference type="PANTHER" id="PTHR43439">
    <property type="entry name" value="PHENYLACETATE-COENZYME A LIGASE"/>
    <property type="match status" value="1"/>
</dbReference>
<dbReference type="PANTHER" id="PTHR43439:SF2">
    <property type="entry name" value="ENZYME, PUTATIVE (JCVI)-RELATED"/>
    <property type="match status" value="1"/>
</dbReference>
<keyword evidence="6" id="KW-1185">Reference proteome</keyword>
<dbReference type="InterPro" id="IPR000873">
    <property type="entry name" value="AMP-dep_synth/lig_dom"/>
</dbReference>
<dbReference type="Gene3D" id="3.40.50.720">
    <property type="entry name" value="NAD(P)-binding Rossmann-like Domain"/>
    <property type="match status" value="1"/>
</dbReference>
<name>A0A8H5F4A1_9AGAR</name>
<evidence type="ECO:0000313" key="5">
    <source>
        <dbReference type="EMBL" id="KAF5323290.1"/>
    </source>
</evidence>